<dbReference type="EMBL" id="JBBPBN010000056">
    <property type="protein sequence ID" value="KAK8989976.1"/>
    <property type="molecule type" value="Genomic_DNA"/>
</dbReference>
<evidence type="ECO:0000256" key="1">
    <source>
        <dbReference type="SAM" id="MobiDB-lite"/>
    </source>
</evidence>
<comment type="caution">
    <text evidence="2">The sequence shown here is derived from an EMBL/GenBank/DDBJ whole genome shotgun (WGS) entry which is preliminary data.</text>
</comment>
<name>A0ABR2PNG8_9ROSI</name>
<dbReference type="Proteomes" id="UP001396334">
    <property type="component" value="Unassembled WGS sequence"/>
</dbReference>
<feature type="compositionally biased region" description="Basic residues" evidence="1">
    <location>
        <begin position="58"/>
        <end position="68"/>
    </location>
</feature>
<sequence>MIGWFASSESSPSVVGVGAEFLVEISTSEIEGVEVSSKFEPEQSDQAVEEAADSESRRQKRSRVKFQKKSTSGQKSTLTSAGQRSMAAVNDQRRRSTAAGRVNPVRSELTVLIRFRYSGPFHWFSPSRVD</sequence>
<gene>
    <name evidence="2" type="ORF">V6N11_064385</name>
</gene>
<keyword evidence="3" id="KW-1185">Reference proteome</keyword>
<reference evidence="2 3" key="1">
    <citation type="journal article" date="2024" name="G3 (Bethesda)">
        <title>Genome assembly of Hibiscus sabdariffa L. provides insights into metabolisms of medicinal natural products.</title>
        <authorList>
            <person name="Kim T."/>
        </authorList>
    </citation>
    <scope>NUCLEOTIDE SEQUENCE [LARGE SCALE GENOMIC DNA]</scope>
    <source>
        <strain evidence="2">TK-2024</strain>
        <tissue evidence="2">Old leaves</tissue>
    </source>
</reference>
<evidence type="ECO:0000313" key="3">
    <source>
        <dbReference type="Proteomes" id="UP001396334"/>
    </source>
</evidence>
<protein>
    <submittedName>
        <fullName evidence="2">Uncharacterized protein</fullName>
    </submittedName>
</protein>
<accession>A0ABR2PNG8</accession>
<feature type="compositionally biased region" description="Polar residues" evidence="1">
    <location>
        <begin position="69"/>
        <end position="83"/>
    </location>
</feature>
<evidence type="ECO:0000313" key="2">
    <source>
        <dbReference type="EMBL" id="KAK8989976.1"/>
    </source>
</evidence>
<organism evidence="2 3">
    <name type="scientific">Hibiscus sabdariffa</name>
    <name type="common">roselle</name>
    <dbReference type="NCBI Taxonomy" id="183260"/>
    <lineage>
        <taxon>Eukaryota</taxon>
        <taxon>Viridiplantae</taxon>
        <taxon>Streptophyta</taxon>
        <taxon>Embryophyta</taxon>
        <taxon>Tracheophyta</taxon>
        <taxon>Spermatophyta</taxon>
        <taxon>Magnoliopsida</taxon>
        <taxon>eudicotyledons</taxon>
        <taxon>Gunneridae</taxon>
        <taxon>Pentapetalae</taxon>
        <taxon>rosids</taxon>
        <taxon>malvids</taxon>
        <taxon>Malvales</taxon>
        <taxon>Malvaceae</taxon>
        <taxon>Malvoideae</taxon>
        <taxon>Hibiscus</taxon>
    </lineage>
</organism>
<feature type="region of interest" description="Disordered" evidence="1">
    <location>
        <begin position="33"/>
        <end position="101"/>
    </location>
</feature>
<proteinExistence type="predicted"/>